<evidence type="ECO:0000313" key="6">
    <source>
        <dbReference type="Proteomes" id="UP000076874"/>
    </source>
</evidence>
<feature type="compositionally biased region" description="Gly residues" evidence="3">
    <location>
        <begin position="654"/>
        <end position="669"/>
    </location>
</feature>
<feature type="region of interest" description="Disordered" evidence="3">
    <location>
        <begin position="104"/>
        <end position="128"/>
    </location>
</feature>
<keyword evidence="5" id="KW-0238">DNA-binding</keyword>
<feature type="domain" description="Zn(2)-C6 fungal-type" evidence="4">
    <location>
        <begin position="10"/>
        <end position="38"/>
    </location>
</feature>
<gene>
    <name evidence="5" type="ORF">SPI_02973</name>
</gene>
<evidence type="ECO:0000259" key="4">
    <source>
        <dbReference type="PROSITE" id="PS50048"/>
    </source>
</evidence>
<keyword evidence="6" id="KW-1185">Reference proteome</keyword>
<dbReference type="PROSITE" id="PS50048">
    <property type="entry name" value="ZN2_CY6_FUNGAL_2"/>
    <property type="match status" value="1"/>
</dbReference>
<evidence type="ECO:0000256" key="2">
    <source>
        <dbReference type="ARBA" id="ARBA00023242"/>
    </source>
</evidence>
<dbReference type="Gene3D" id="4.10.240.10">
    <property type="entry name" value="Zn(2)-C6 fungal-type DNA-binding domain"/>
    <property type="match status" value="1"/>
</dbReference>
<dbReference type="GO" id="GO:0000981">
    <property type="term" value="F:DNA-binding transcription factor activity, RNA polymerase II-specific"/>
    <property type="evidence" value="ECO:0007669"/>
    <property type="project" value="InterPro"/>
</dbReference>
<dbReference type="Pfam" id="PF11951">
    <property type="entry name" value="Fungal_trans_2"/>
    <property type="match status" value="1"/>
</dbReference>
<dbReference type="InterPro" id="IPR001138">
    <property type="entry name" value="Zn2Cys6_DnaBD"/>
</dbReference>
<dbReference type="SMART" id="SM00066">
    <property type="entry name" value="GAL4"/>
    <property type="match status" value="1"/>
</dbReference>
<evidence type="ECO:0000313" key="5">
    <source>
        <dbReference type="EMBL" id="OAA64326.1"/>
    </source>
</evidence>
<dbReference type="Proteomes" id="UP000076874">
    <property type="component" value="Unassembled WGS sequence"/>
</dbReference>
<evidence type="ECO:0000256" key="3">
    <source>
        <dbReference type="SAM" id="MobiDB-lite"/>
    </source>
</evidence>
<dbReference type="CDD" id="cd00067">
    <property type="entry name" value="GAL4"/>
    <property type="match status" value="1"/>
</dbReference>
<reference evidence="5 6" key="1">
    <citation type="journal article" date="2016" name="Genome Biol. Evol.">
        <title>Divergent and convergent evolution of fungal pathogenicity.</title>
        <authorList>
            <person name="Shang Y."/>
            <person name="Xiao G."/>
            <person name="Zheng P."/>
            <person name="Cen K."/>
            <person name="Zhan S."/>
            <person name="Wang C."/>
        </authorList>
    </citation>
    <scope>NUCLEOTIDE SEQUENCE [LARGE SCALE GENOMIC DNA]</scope>
    <source>
        <strain evidence="5 6">RCEF 264</strain>
    </source>
</reference>
<feature type="region of interest" description="Disordered" evidence="3">
    <location>
        <begin position="494"/>
        <end position="522"/>
    </location>
</feature>
<feature type="compositionally biased region" description="Basic and acidic residues" evidence="3">
    <location>
        <begin position="114"/>
        <end position="128"/>
    </location>
</feature>
<dbReference type="PANTHER" id="PTHR37534">
    <property type="entry name" value="TRANSCRIPTIONAL ACTIVATOR PROTEIN UGA3"/>
    <property type="match status" value="1"/>
</dbReference>
<name>A0A167WYI2_9HYPO</name>
<dbReference type="PANTHER" id="PTHR37534:SF11">
    <property type="entry name" value="ZN(II)2CYS6 TRANSCRIPTION FACTOR (EUROFUNG)"/>
    <property type="match status" value="1"/>
</dbReference>
<feature type="compositionally biased region" description="Low complexity" evidence="3">
    <location>
        <begin position="495"/>
        <end position="509"/>
    </location>
</feature>
<dbReference type="PROSITE" id="PS00463">
    <property type="entry name" value="ZN2_CY6_FUNGAL_1"/>
    <property type="match status" value="1"/>
</dbReference>
<dbReference type="GO" id="GO:0008270">
    <property type="term" value="F:zinc ion binding"/>
    <property type="evidence" value="ECO:0007669"/>
    <property type="project" value="InterPro"/>
</dbReference>
<evidence type="ECO:0000256" key="1">
    <source>
        <dbReference type="ARBA" id="ARBA00004123"/>
    </source>
</evidence>
<dbReference type="InterPro" id="IPR021858">
    <property type="entry name" value="Fun_TF"/>
</dbReference>
<keyword evidence="2" id="KW-0539">Nucleus</keyword>
<dbReference type="STRING" id="1081102.A0A167WYI2"/>
<dbReference type="GO" id="GO:0000976">
    <property type="term" value="F:transcription cis-regulatory region binding"/>
    <property type="evidence" value="ECO:0007669"/>
    <property type="project" value="TreeGrafter"/>
</dbReference>
<feature type="region of interest" description="Disordered" evidence="3">
    <location>
        <begin position="212"/>
        <end position="238"/>
    </location>
</feature>
<dbReference type="GO" id="GO:0045944">
    <property type="term" value="P:positive regulation of transcription by RNA polymerase II"/>
    <property type="evidence" value="ECO:0007669"/>
    <property type="project" value="TreeGrafter"/>
</dbReference>
<dbReference type="SUPFAM" id="SSF57701">
    <property type="entry name" value="Zn2/Cys6 DNA-binding domain"/>
    <property type="match status" value="1"/>
</dbReference>
<feature type="region of interest" description="Disordered" evidence="3">
    <location>
        <begin position="647"/>
        <end position="674"/>
    </location>
</feature>
<dbReference type="Pfam" id="PF00172">
    <property type="entry name" value="Zn_clus"/>
    <property type="match status" value="1"/>
</dbReference>
<feature type="compositionally biased region" description="Acidic residues" evidence="3">
    <location>
        <begin position="219"/>
        <end position="235"/>
    </location>
</feature>
<dbReference type="InterPro" id="IPR036864">
    <property type="entry name" value="Zn2-C6_fun-type_DNA-bd_sf"/>
</dbReference>
<comment type="caution">
    <text evidence="5">The sequence shown here is derived from an EMBL/GenBank/DDBJ whole genome shotgun (WGS) entry which is preliminary data.</text>
</comment>
<protein>
    <submittedName>
        <fullName evidence="5">Zn(2)-C6 fungal-type DNA-binding domain protein</fullName>
    </submittedName>
</protein>
<dbReference type="GO" id="GO:0005634">
    <property type="term" value="C:nucleus"/>
    <property type="evidence" value="ECO:0007669"/>
    <property type="project" value="UniProtKB-SubCell"/>
</dbReference>
<proteinExistence type="predicted"/>
<accession>A0A167WYI2</accession>
<sequence length="838" mass="88930">MSRHVKSRSGCRVCKAKRLKCDETVPACRNCVNRGIACPGYRQVLRWSTKYETGLMTTPETTTGAAANFPQFSQLASAASRSIKRSPRAANAVVKLESPALPAASLHRHHHHDHREPPPEPLPPRDEPFQYKAASELGEPLLFSSPPPSASFSPVSRAAATSTHWATHPNDPTQWQAGAYGTATAAIIPGVGADRISINAANTESVCAGEGTIRREEMDTPDAEAEAEAEAEEEVGSALAPAPAAQAFSLELWQPERMATISVPGGLALPETSLVELWFKSVCGMWAAFDSPANPFRRLCASLWSSNEAVFFAMQTMAAASLPQRPPHIREIIVLAPQLSTQALIHELQDLFRTPIAVGGGGSGVGVGVGAGAGASASSPTAGTASCSALASTELPSGFLRFPAGLLTSLFCMSSSLSWIDARQLGIQYLRNARSVIDLLDTRAALLAPADKELLEFFRGCLLYEEMLRSIVTDDQEDIQALVDWKPGPVPVPQLGGSASASAPGAGSTPLPPEAPSSENGTDDLALHAWAGVPIVLIGLFGKVMALCRRSRRLWRKTAARATYQLLYQAMLDIQEGRALEERLLSIKIAHLYAAENSWADGATRSPCGDESEAQLKTHLYKAAETFRLSSLLQLYQTFPDLASRHQLPPHGSSAGGSGGSGGSGGGGSPVEEAATPMTIKDQPVVAARWLLPLVLHIVDLLAEIPATSPMRCLQPLLCLCAGSALRHDSVGSTVDDGLVFTAANVIDAGDAAHAFAIEAHAATGPPPRAIAPGTVNAARNMVRHRLAVLEQNLPPRPIAVAKKLLETVWATYDKEVAPSKSHWLDIMAETNFESVFG</sequence>
<organism evidence="5 6">
    <name type="scientific">Niveomyces insectorum RCEF 264</name>
    <dbReference type="NCBI Taxonomy" id="1081102"/>
    <lineage>
        <taxon>Eukaryota</taxon>
        <taxon>Fungi</taxon>
        <taxon>Dikarya</taxon>
        <taxon>Ascomycota</taxon>
        <taxon>Pezizomycotina</taxon>
        <taxon>Sordariomycetes</taxon>
        <taxon>Hypocreomycetidae</taxon>
        <taxon>Hypocreales</taxon>
        <taxon>Cordycipitaceae</taxon>
        <taxon>Niveomyces</taxon>
    </lineage>
</organism>
<comment type="subcellular location">
    <subcellularLocation>
        <location evidence="1">Nucleus</location>
    </subcellularLocation>
</comment>
<dbReference type="OrthoDB" id="4835445at2759"/>
<dbReference type="AlphaFoldDB" id="A0A167WYI2"/>
<dbReference type="EMBL" id="AZHD01000004">
    <property type="protein sequence ID" value="OAA64326.1"/>
    <property type="molecule type" value="Genomic_DNA"/>
</dbReference>